<proteinExistence type="predicted"/>
<evidence type="ECO:0000313" key="1">
    <source>
        <dbReference type="EMBL" id="KAI9245671.1"/>
    </source>
</evidence>
<sequence length="104" mass="12223">MKSKQENSYRDLFFDLPNFINNNTENGLPCQSNTIIPSNFIGSDLNKDDQSYNYHSINTFLPLQQQQQQQQSEFYFQYNHNNQATTDIIYEPDYPFGGNASLYF</sequence>
<dbReference type="Proteomes" id="UP001209540">
    <property type="component" value="Unassembled WGS sequence"/>
</dbReference>
<dbReference type="AlphaFoldDB" id="A0AAD5P972"/>
<keyword evidence="2" id="KW-1185">Reference proteome</keyword>
<protein>
    <submittedName>
        <fullName evidence="1">Uncharacterized protein</fullName>
    </submittedName>
</protein>
<organism evidence="1 2">
    <name type="scientific">Phascolomyces articulosus</name>
    <dbReference type="NCBI Taxonomy" id="60185"/>
    <lineage>
        <taxon>Eukaryota</taxon>
        <taxon>Fungi</taxon>
        <taxon>Fungi incertae sedis</taxon>
        <taxon>Mucoromycota</taxon>
        <taxon>Mucoromycotina</taxon>
        <taxon>Mucoromycetes</taxon>
        <taxon>Mucorales</taxon>
        <taxon>Lichtheimiaceae</taxon>
        <taxon>Phascolomyces</taxon>
    </lineage>
</organism>
<accession>A0AAD5P972</accession>
<dbReference type="EMBL" id="JAIXMP010000050">
    <property type="protein sequence ID" value="KAI9245671.1"/>
    <property type="molecule type" value="Genomic_DNA"/>
</dbReference>
<name>A0AAD5P972_9FUNG</name>
<evidence type="ECO:0000313" key="2">
    <source>
        <dbReference type="Proteomes" id="UP001209540"/>
    </source>
</evidence>
<reference evidence="1" key="2">
    <citation type="submission" date="2023-02" db="EMBL/GenBank/DDBJ databases">
        <authorList>
            <consortium name="DOE Joint Genome Institute"/>
            <person name="Mondo S.J."/>
            <person name="Chang Y."/>
            <person name="Wang Y."/>
            <person name="Ahrendt S."/>
            <person name="Andreopoulos W."/>
            <person name="Barry K."/>
            <person name="Beard J."/>
            <person name="Benny G.L."/>
            <person name="Blankenship S."/>
            <person name="Bonito G."/>
            <person name="Cuomo C."/>
            <person name="Desiro A."/>
            <person name="Gervers K.A."/>
            <person name="Hundley H."/>
            <person name="Kuo A."/>
            <person name="LaButti K."/>
            <person name="Lang B.F."/>
            <person name="Lipzen A."/>
            <person name="O'Donnell K."/>
            <person name="Pangilinan J."/>
            <person name="Reynolds N."/>
            <person name="Sandor L."/>
            <person name="Smith M.W."/>
            <person name="Tsang A."/>
            <person name="Grigoriev I.V."/>
            <person name="Stajich J.E."/>
            <person name="Spatafora J.W."/>
        </authorList>
    </citation>
    <scope>NUCLEOTIDE SEQUENCE</scope>
    <source>
        <strain evidence="1">RSA 2281</strain>
    </source>
</reference>
<reference evidence="1" key="1">
    <citation type="journal article" date="2022" name="IScience">
        <title>Evolution of zygomycete secretomes and the origins of terrestrial fungal ecologies.</title>
        <authorList>
            <person name="Chang Y."/>
            <person name="Wang Y."/>
            <person name="Mondo S."/>
            <person name="Ahrendt S."/>
            <person name="Andreopoulos W."/>
            <person name="Barry K."/>
            <person name="Beard J."/>
            <person name="Benny G.L."/>
            <person name="Blankenship S."/>
            <person name="Bonito G."/>
            <person name="Cuomo C."/>
            <person name="Desiro A."/>
            <person name="Gervers K.A."/>
            <person name="Hundley H."/>
            <person name="Kuo A."/>
            <person name="LaButti K."/>
            <person name="Lang B.F."/>
            <person name="Lipzen A."/>
            <person name="O'Donnell K."/>
            <person name="Pangilinan J."/>
            <person name="Reynolds N."/>
            <person name="Sandor L."/>
            <person name="Smith M.E."/>
            <person name="Tsang A."/>
            <person name="Grigoriev I.V."/>
            <person name="Stajich J.E."/>
            <person name="Spatafora J.W."/>
        </authorList>
    </citation>
    <scope>NUCLEOTIDE SEQUENCE</scope>
    <source>
        <strain evidence="1">RSA 2281</strain>
    </source>
</reference>
<gene>
    <name evidence="1" type="ORF">BDA99DRAFT_527823</name>
</gene>
<comment type="caution">
    <text evidence="1">The sequence shown here is derived from an EMBL/GenBank/DDBJ whole genome shotgun (WGS) entry which is preliminary data.</text>
</comment>